<evidence type="ECO:0000313" key="5">
    <source>
        <dbReference type="Proteomes" id="UP000001861"/>
    </source>
</evidence>
<feature type="domain" description="C2H2-type" evidence="3">
    <location>
        <begin position="14"/>
        <end position="37"/>
    </location>
</feature>
<protein>
    <recommendedName>
        <fullName evidence="3">C2H2-type domain-containing protein</fullName>
    </recommendedName>
</protein>
<dbReference type="OMA" id="HHEREIF"/>
<dbReference type="EMBL" id="AACS02000004">
    <property type="protein sequence ID" value="EFI28006.1"/>
    <property type="molecule type" value="Genomic_DNA"/>
</dbReference>
<dbReference type="PROSITE" id="PS00028">
    <property type="entry name" value="ZINC_FINGER_C2H2_1"/>
    <property type="match status" value="1"/>
</dbReference>
<dbReference type="GeneID" id="9378730"/>
<dbReference type="InterPro" id="IPR013087">
    <property type="entry name" value="Znf_C2H2_type"/>
</dbReference>
<evidence type="ECO:0000259" key="3">
    <source>
        <dbReference type="PROSITE" id="PS00028"/>
    </source>
</evidence>
<name>D6RLV8_COPC7</name>
<feature type="coiled-coil region" evidence="1">
    <location>
        <begin position="713"/>
        <end position="740"/>
    </location>
</feature>
<dbReference type="Proteomes" id="UP000001861">
    <property type="component" value="Unassembled WGS sequence"/>
</dbReference>
<proteinExistence type="predicted"/>
<gene>
    <name evidence="4" type="ORF">CC1G_14498</name>
</gene>
<feature type="region of interest" description="Disordered" evidence="2">
    <location>
        <begin position="741"/>
        <end position="760"/>
    </location>
</feature>
<feature type="region of interest" description="Disordered" evidence="2">
    <location>
        <begin position="1063"/>
        <end position="1082"/>
    </location>
</feature>
<keyword evidence="5" id="KW-1185">Reference proteome</keyword>
<evidence type="ECO:0000256" key="2">
    <source>
        <dbReference type="SAM" id="MobiDB-lite"/>
    </source>
</evidence>
<feature type="region of interest" description="Disordered" evidence="2">
    <location>
        <begin position="1104"/>
        <end position="1134"/>
    </location>
</feature>
<feature type="compositionally biased region" description="Acidic residues" evidence="2">
    <location>
        <begin position="741"/>
        <end position="759"/>
    </location>
</feature>
<dbReference type="eggNOG" id="ENOG502SM5A">
    <property type="taxonomic scope" value="Eukaryota"/>
</dbReference>
<evidence type="ECO:0000313" key="4">
    <source>
        <dbReference type="EMBL" id="EFI28006.1"/>
    </source>
</evidence>
<dbReference type="VEuPathDB" id="FungiDB:CC1G_14498"/>
<dbReference type="InterPro" id="IPR041078">
    <property type="entry name" value="Plavaka"/>
</dbReference>
<sequence>MSPTPNPLLSRIACTVKSCISTFSNIGARTQHFNRVHRKKPNTVPQLQTFENQQAPNDQPDDDSHPLPSIDNDHGYTLMDFDHEDDCDDSRGAATQSSNAGVHRKRTAHKRLDGIRCSKDGIHLTNDEIADGPVAAAQSNYAPFNDRTHFEIGDFLYRRVRMPAGRVDELMTLWAAHAVMTGGSPPFLNSDDLHKTIDAITHGDAPWKSFSISYNGSDIDPNGTSASWKYQEYEVWFREPLTVIRNMLSNPDFDGEFDYAPYREFNHEGVREFKDFMSGDWCWAEANKIYRNHPETRGNLLVPIILGSDKTTVSVATGQNDYYPLYLSIGNIHNNVRRAHRESVIPIGFLAIPKSERKHDSNRTFLRFRRQLFHKTLEAILSGLRAYMEDIPDIVLCPDGFYRRVTYSIGPYIADYPEQALLACVVQGWCTKCSAWVDDLDNDDEAFLRTHEWTEAMIDGFEAQEIWDAYGIVSDVTPFTASFPRANIHELLAPDLLHQIIKGTFKDHLIAWIGDYLVQEHGEAAANAIWDDIDRRISVVPAFPGLRRFPDGRRFKQWTGDDSKALMKVIVPALVSKVPDAMIHCMTAFLDFCYLVRRSVITESDLDILDATLSRFHHYREVFREQGVRDHFSLPRQHSLVHYRLLIQQFGAPNGLCSSITEAKHIKAVKEPWRRSNKFNALGQMLLTNQRIAKLGTLHAHLKAKGLLDGTIADHLHSLLQRLEDQLSELEDLCDDIELEEDGEGEEGLEEAGIDDDDGGPVPGVDILGEVVLAKTPGAKYVFCNVYIELMKEHDAPERIFIPDIETLAEQLNQPHYDLVDLVTSFLEDQLQARYPDPPRVDLDLCQKIRRFKSAIATFCAPSDPSGLGGLKTERIRATASWRGQGPRYDCVFAVVNEGLEGMRALAALRVKAFFSFDYDGQYYPCALVEWFSVVGDRPDPLTGLWMVEPDANRGGDRDTTVVHIDTIWRLAHLIPVFGNSLIPYELHFSDVLDVFNLFYQAERLVSGRIQIAADTSPTQFCFIAIRTHSMTNLHLKRERSPSSSPSYDAIKRIPARRCQYDFSKPRSPNQPPPIFDTDTSPVQPIKFPPLRAPMNTCKKSTIAVASKTSRDEGTSVKGERESGLQVGAGPVGGTRDVTVLSHETIGSTPSSGNFKPPRLADLVVKERDLEEEIKSKINLLASVRLQQVQSEASVLRAKLILQEKWVERLEATLLENRIPLPEFPVPALISSVSH</sequence>
<evidence type="ECO:0000256" key="1">
    <source>
        <dbReference type="SAM" id="Coils"/>
    </source>
</evidence>
<feature type="compositionally biased region" description="Basic and acidic residues" evidence="2">
    <location>
        <begin position="1109"/>
        <end position="1123"/>
    </location>
</feature>
<dbReference type="AlphaFoldDB" id="D6RLV8"/>
<dbReference type="Pfam" id="PF18759">
    <property type="entry name" value="Plavaka"/>
    <property type="match status" value="1"/>
</dbReference>
<dbReference type="OrthoDB" id="3199698at2759"/>
<dbReference type="InParanoid" id="D6RLV8"/>
<reference evidence="4 5" key="1">
    <citation type="journal article" date="2010" name="Proc. Natl. Acad. Sci. U.S.A.">
        <title>Insights into evolution of multicellular fungi from the assembled chromosomes of the mushroom Coprinopsis cinerea (Coprinus cinereus).</title>
        <authorList>
            <person name="Stajich J.E."/>
            <person name="Wilke S.K."/>
            <person name="Ahren D."/>
            <person name="Au C.H."/>
            <person name="Birren B.W."/>
            <person name="Borodovsky M."/>
            <person name="Burns C."/>
            <person name="Canback B."/>
            <person name="Casselton L.A."/>
            <person name="Cheng C.K."/>
            <person name="Deng J."/>
            <person name="Dietrich F.S."/>
            <person name="Fargo D.C."/>
            <person name="Farman M.L."/>
            <person name="Gathman A.C."/>
            <person name="Goldberg J."/>
            <person name="Guigo R."/>
            <person name="Hoegger P.J."/>
            <person name="Hooker J.B."/>
            <person name="Huggins A."/>
            <person name="James T.Y."/>
            <person name="Kamada T."/>
            <person name="Kilaru S."/>
            <person name="Kodira C."/>
            <person name="Kues U."/>
            <person name="Kupfer D."/>
            <person name="Kwan H.S."/>
            <person name="Lomsadze A."/>
            <person name="Li W."/>
            <person name="Lilly W.W."/>
            <person name="Ma L.J."/>
            <person name="Mackey A.J."/>
            <person name="Manning G."/>
            <person name="Martin F."/>
            <person name="Muraguchi H."/>
            <person name="Natvig D.O."/>
            <person name="Palmerini H."/>
            <person name="Ramesh M.A."/>
            <person name="Rehmeyer C.J."/>
            <person name="Roe B.A."/>
            <person name="Shenoy N."/>
            <person name="Stanke M."/>
            <person name="Ter-Hovhannisyan V."/>
            <person name="Tunlid A."/>
            <person name="Velagapudi R."/>
            <person name="Vision T.J."/>
            <person name="Zeng Q."/>
            <person name="Zolan M.E."/>
            <person name="Pukkila P.J."/>
        </authorList>
    </citation>
    <scope>NUCLEOTIDE SEQUENCE [LARGE SCALE GENOMIC DNA]</scope>
    <source>
        <strain evidence="5">Okayama-7 / 130 / ATCC MYA-4618 / FGSC 9003</strain>
    </source>
</reference>
<organism evidence="4 5">
    <name type="scientific">Coprinopsis cinerea (strain Okayama-7 / 130 / ATCC MYA-4618 / FGSC 9003)</name>
    <name type="common">Inky cap fungus</name>
    <name type="synonym">Hormographiella aspergillata</name>
    <dbReference type="NCBI Taxonomy" id="240176"/>
    <lineage>
        <taxon>Eukaryota</taxon>
        <taxon>Fungi</taxon>
        <taxon>Dikarya</taxon>
        <taxon>Basidiomycota</taxon>
        <taxon>Agaricomycotina</taxon>
        <taxon>Agaricomycetes</taxon>
        <taxon>Agaricomycetidae</taxon>
        <taxon>Agaricales</taxon>
        <taxon>Agaricineae</taxon>
        <taxon>Psathyrellaceae</taxon>
        <taxon>Coprinopsis</taxon>
    </lineage>
</organism>
<feature type="region of interest" description="Disordered" evidence="2">
    <location>
        <begin position="53"/>
        <end position="107"/>
    </location>
</feature>
<comment type="caution">
    <text evidence="4">The sequence shown here is derived from an EMBL/GenBank/DDBJ whole genome shotgun (WGS) entry which is preliminary data.</text>
</comment>
<keyword evidence="1" id="KW-0175">Coiled coil</keyword>
<dbReference type="HOGENOM" id="CLU_006344_1_0_1"/>
<dbReference type="KEGG" id="cci:CC1G_14498"/>
<accession>D6RLV8</accession>
<dbReference type="RefSeq" id="XP_002911500.1">
    <property type="nucleotide sequence ID" value="XM_002911454.1"/>
</dbReference>